<keyword evidence="1" id="KW-0812">Transmembrane</keyword>
<keyword evidence="3" id="KW-1185">Reference proteome</keyword>
<keyword evidence="1" id="KW-0472">Membrane</keyword>
<dbReference type="OrthoDB" id="209846at2"/>
<sequence>MSQAATIDDSTSGDGPICLAITFFLLGIGYALPVVMWPTIDPSLEVKSTGTMNLYTLTAWGGLAHFFYAWRGQNLALGASSAATDSWAWSRRPMFFGILALILGVTALGRWFIPVRIFDGVVWVYFIPHFLKAEGIFQKRAAPLRRDNALMLMSFAYFSIVILAHEFWAEHQVLAFSLGVAMMLAIGYWGGLAALRSQDRMPVTLMSAFLVGETLVWSEYAPYMSPTFADGVYGFHVAGASFYHYTRAYAFGIARQSTGSMKLADLWLSIPRILIVQMLVIALGILIGYAWPVKLMSLSSPELLALLLSGIWAPQFFTVWVGWHLLSSDAFPYYRRWLARSS</sequence>
<accession>A0A1C3EQB9</accession>
<dbReference type="EMBL" id="LYDR01000033">
    <property type="protein sequence ID" value="ODA35436.1"/>
    <property type="molecule type" value="Genomic_DNA"/>
</dbReference>
<proteinExistence type="predicted"/>
<comment type="caution">
    <text evidence="2">The sequence shown here is derived from an EMBL/GenBank/DDBJ whole genome shotgun (WGS) entry which is preliminary data.</text>
</comment>
<feature type="transmembrane region" description="Helical" evidence="1">
    <location>
        <begin position="52"/>
        <end position="70"/>
    </location>
</feature>
<feature type="transmembrane region" description="Helical" evidence="1">
    <location>
        <begin position="266"/>
        <end position="291"/>
    </location>
</feature>
<dbReference type="STRING" id="1841610.A6X21_16600"/>
<feature type="transmembrane region" description="Helical" evidence="1">
    <location>
        <begin position="174"/>
        <end position="195"/>
    </location>
</feature>
<feature type="transmembrane region" description="Helical" evidence="1">
    <location>
        <begin position="232"/>
        <end position="254"/>
    </location>
</feature>
<gene>
    <name evidence="2" type="ORF">A6X21_16600</name>
</gene>
<feature type="transmembrane region" description="Helical" evidence="1">
    <location>
        <begin position="149"/>
        <end position="168"/>
    </location>
</feature>
<dbReference type="RefSeq" id="WP_068845906.1">
    <property type="nucleotide sequence ID" value="NZ_LYDR01000033.1"/>
</dbReference>
<dbReference type="AlphaFoldDB" id="A0A1C3EQB9"/>
<evidence type="ECO:0000256" key="1">
    <source>
        <dbReference type="SAM" id="Phobius"/>
    </source>
</evidence>
<keyword evidence="1" id="KW-1133">Transmembrane helix</keyword>
<feature type="transmembrane region" description="Helical" evidence="1">
    <location>
        <begin position="202"/>
        <end position="220"/>
    </location>
</feature>
<dbReference type="Proteomes" id="UP000094828">
    <property type="component" value="Unassembled WGS sequence"/>
</dbReference>
<evidence type="ECO:0000313" key="2">
    <source>
        <dbReference type="EMBL" id="ODA35436.1"/>
    </source>
</evidence>
<feature type="transmembrane region" description="Helical" evidence="1">
    <location>
        <begin position="303"/>
        <end position="326"/>
    </location>
</feature>
<feature type="transmembrane region" description="Helical" evidence="1">
    <location>
        <begin position="20"/>
        <end position="40"/>
    </location>
</feature>
<evidence type="ECO:0000313" key="3">
    <source>
        <dbReference type="Proteomes" id="UP000094828"/>
    </source>
</evidence>
<name>A0A1C3EQB9_9PLAN</name>
<reference evidence="2 3" key="1">
    <citation type="submission" date="2016-05" db="EMBL/GenBank/DDBJ databases">
        <title>Genomic and physiological characterization of Planctopirus sp. isolated from fresh water lake.</title>
        <authorList>
            <person name="Subhash Y."/>
            <person name="Ramana C."/>
        </authorList>
    </citation>
    <scope>NUCLEOTIDE SEQUENCE [LARGE SCALE GENOMIC DNA]</scope>
    <source>
        <strain evidence="2 3">JC280</strain>
    </source>
</reference>
<protein>
    <submittedName>
        <fullName evidence="2">Uncharacterized protein</fullName>
    </submittedName>
</protein>
<organism evidence="2 3">
    <name type="scientific">Planctopirus hydrillae</name>
    <dbReference type="NCBI Taxonomy" id="1841610"/>
    <lineage>
        <taxon>Bacteria</taxon>
        <taxon>Pseudomonadati</taxon>
        <taxon>Planctomycetota</taxon>
        <taxon>Planctomycetia</taxon>
        <taxon>Planctomycetales</taxon>
        <taxon>Planctomycetaceae</taxon>
        <taxon>Planctopirus</taxon>
    </lineage>
</organism>
<feature type="transmembrane region" description="Helical" evidence="1">
    <location>
        <begin position="94"/>
        <end position="113"/>
    </location>
</feature>